<dbReference type="InterPro" id="IPR013078">
    <property type="entry name" value="His_Pase_superF_clade-1"/>
</dbReference>
<dbReference type="AlphaFoldDB" id="A0A813L8X1"/>
<dbReference type="InterPro" id="IPR029033">
    <property type="entry name" value="His_PPase_superfam"/>
</dbReference>
<dbReference type="InterPro" id="IPR013079">
    <property type="entry name" value="6Phosfructo_kin"/>
</dbReference>
<protein>
    <recommendedName>
        <fullName evidence="4">6-phosphofructo-2-kinase domain-containing protein</fullName>
    </recommendedName>
</protein>
<keyword evidence="1" id="KW-0547">Nucleotide-binding</keyword>
<dbReference type="GO" id="GO:0006003">
    <property type="term" value="P:fructose 2,6-bisphosphate metabolic process"/>
    <property type="evidence" value="ECO:0007669"/>
    <property type="project" value="InterPro"/>
</dbReference>
<keyword evidence="2" id="KW-0067">ATP-binding</keyword>
<feature type="domain" description="6-phosphofructo-2-kinase" evidence="4">
    <location>
        <begin position="106"/>
        <end position="327"/>
    </location>
</feature>
<dbReference type="PIRSF" id="PIRSF000709">
    <property type="entry name" value="6PFK_2-Ptase"/>
    <property type="match status" value="1"/>
</dbReference>
<evidence type="ECO:0000256" key="1">
    <source>
        <dbReference type="ARBA" id="ARBA00022741"/>
    </source>
</evidence>
<comment type="caution">
    <text evidence="5">The sequence shown here is derived from an EMBL/GenBank/DDBJ whole genome shotgun (WGS) entry which is preliminary data.</text>
</comment>
<dbReference type="Gene3D" id="3.40.50.300">
    <property type="entry name" value="P-loop containing nucleotide triphosphate hydrolases"/>
    <property type="match status" value="1"/>
</dbReference>
<feature type="region of interest" description="Disordered" evidence="3">
    <location>
        <begin position="33"/>
        <end position="70"/>
    </location>
</feature>
<organism evidence="5 6">
    <name type="scientific">Polarella glacialis</name>
    <name type="common">Dinoflagellate</name>
    <dbReference type="NCBI Taxonomy" id="89957"/>
    <lineage>
        <taxon>Eukaryota</taxon>
        <taxon>Sar</taxon>
        <taxon>Alveolata</taxon>
        <taxon>Dinophyceae</taxon>
        <taxon>Suessiales</taxon>
        <taxon>Suessiaceae</taxon>
        <taxon>Polarella</taxon>
    </lineage>
</organism>
<evidence type="ECO:0000259" key="4">
    <source>
        <dbReference type="Pfam" id="PF01591"/>
    </source>
</evidence>
<dbReference type="GO" id="GO:0003873">
    <property type="term" value="F:6-phosphofructo-2-kinase activity"/>
    <property type="evidence" value="ECO:0007669"/>
    <property type="project" value="InterPro"/>
</dbReference>
<dbReference type="InterPro" id="IPR003094">
    <property type="entry name" value="6Pfruct_kin"/>
</dbReference>
<dbReference type="Proteomes" id="UP000626109">
    <property type="component" value="Unassembled WGS sequence"/>
</dbReference>
<feature type="compositionally biased region" description="Low complexity" evidence="3">
    <location>
        <begin position="33"/>
        <end position="57"/>
    </location>
</feature>
<evidence type="ECO:0000256" key="3">
    <source>
        <dbReference type="SAM" id="MobiDB-lite"/>
    </source>
</evidence>
<accession>A0A813L8X1</accession>
<dbReference type="Gene3D" id="3.40.50.1240">
    <property type="entry name" value="Phosphoglycerate mutase-like"/>
    <property type="match status" value="1"/>
</dbReference>
<reference evidence="5" key="1">
    <citation type="submission" date="2021-02" db="EMBL/GenBank/DDBJ databases">
        <authorList>
            <person name="Dougan E. K."/>
            <person name="Rhodes N."/>
            <person name="Thang M."/>
            <person name="Chan C."/>
        </authorList>
    </citation>
    <scope>NUCLEOTIDE SEQUENCE</scope>
</reference>
<dbReference type="GO" id="GO:0005829">
    <property type="term" value="C:cytosol"/>
    <property type="evidence" value="ECO:0007669"/>
    <property type="project" value="TreeGrafter"/>
</dbReference>
<dbReference type="SUPFAM" id="SSF53254">
    <property type="entry name" value="Phosphoglycerate mutase-like"/>
    <property type="match status" value="1"/>
</dbReference>
<dbReference type="FunFam" id="3.40.50.300:FF:000644">
    <property type="entry name" value="GpmB, Fructose-2,6-bisphosphatase"/>
    <property type="match status" value="1"/>
</dbReference>
<dbReference type="GO" id="GO:0006000">
    <property type="term" value="P:fructose metabolic process"/>
    <property type="evidence" value="ECO:0007669"/>
    <property type="project" value="InterPro"/>
</dbReference>
<sequence length="537" mass="60136">MTYPVRPALLGSLGAAFAALLLFRLRKKKLAPASAHNNNNNSNNSNNSNSNNSNNNNQSKKPVRLSRITTPELLEEDESENYMNFYSMNERAPRNFYSMNPMHVVREPVVIAMVGLPARGKSYMSKAIIRYLTFLGCPARLFNAGSKRRDRGLEGADASFFDSGNVDAKRQREKIAMDTLDELLEWLRSETDGCACGIFDATNTTVARRKAVMARCAQESPPVRLVFLESICNDEIILQNNYQMKLGNDDYRGAEAAQALQDFLQRVHEYEKVYEPITDEEAIPAATGHKNLKFRYLQTINAGQKMVTAGCDGYIMSQLLPLLHSVHLGPRKVSIVLAGESENDRQGFRGGDSCLSEAGLRYSRVVSRLMKQREATHQPAHVWTGSLQRYSQLTDMLCDTPRMVIKVKVLDELCFGSLEGLACGYMRHSLPEEHAKREADKLHYRYPGAGGESYMDMVLRLRDCVQAFERVRRDVIVVCDVAVARALLGYFQGIPIAEIPDLEVSPGIIELTRSHSGFQVSSLQVEEGDVSLLAKRH</sequence>
<dbReference type="Pfam" id="PF00300">
    <property type="entry name" value="His_Phos_1"/>
    <property type="match status" value="1"/>
</dbReference>
<dbReference type="PANTHER" id="PTHR10606:SF32">
    <property type="entry name" value="6-PHOSPHOFRUCTO-2-KINASE 1"/>
    <property type="match status" value="1"/>
</dbReference>
<dbReference type="InterPro" id="IPR027417">
    <property type="entry name" value="P-loop_NTPase"/>
</dbReference>
<evidence type="ECO:0000313" key="6">
    <source>
        <dbReference type="Proteomes" id="UP000626109"/>
    </source>
</evidence>
<name>A0A813L8X1_POLGL</name>
<dbReference type="PRINTS" id="PR00991">
    <property type="entry name" value="6PFRUCTKNASE"/>
</dbReference>
<evidence type="ECO:0000313" key="5">
    <source>
        <dbReference type="EMBL" id="CAE8723761.1"/>
    </source>
</evidence>
<dbReference type="GO" id="GO:0005524">
    <property type="term" value="F:ATP binding"/>
    <property type="evidence" value="ECO:0007669"/>
    <property type="project" value="UniProtKB-KW"/>
</dbReference>
<gene>
    <name evidence="5" type="ORF">PGLA2088_LOCUS43342</name>
</gene>
<dbReference type="PANTHER" id="PTHR10606">
    <property type="entry name" value="6-PHOSPHOFRUCTO-2-KINASE/FRUCTOSE-2,6-BISPHOSPHATASE"/>
    <property type="match status" value="1"/>
</dbReference>
<dbReference type="Pfam" id="PF01591">
    <property type="entry name" value="6PF2K"/>
    <property type="match status" value="1"/>
</dbReference>
<evidence type="ECO:0000256" key="2">
    <source>
        <dbReference type="ARBA" id="ARBA00022840"/>
    </source>
</evidence>
<dbReference type="SUPFAM" id="SSF52540">
    <property type="entry name" value="P-loop containing nucleoside triphosphate hydrolases"/>
    <property type="match status" value="1"/>
</dbReference>
<dbReference type="EMBL" id="CAJNNW010034744">
    <property type="protein sequence ID" value="CAE8723761.1"/>
    <property type="molecule type" value="Genomic_DNA"/>
</dbReference>
<proteinExistence type="predicted"/>